<dbReference type="AlphaFoldDB" id="A0A1P8TDA7"/>
<organism evidence="2 4">
    <name type="scientific">Streptomyces alfalfae</name>
    <dbReference type="NCBI Taxonomy" id="1642299"/>
    <lineage>
        <taxon>Bacteria</taxon>
        <taxon>Bacillati</taxon>
        <taxon>Actinomycetota</taxon>
        <taxon>Actinomycetes</taxon>
        <taxon>Kitasatosporales</taxon>
        <taxon>Streptomycetaceae</taxon>
        <taxon>Streptomyces</taxon>
    </lineage>
</organism>
<evidence type="ECO:0000313" key="1">
    <source>
        <dbReference type="EMBL" id="APY85615.1"/>
    </source>
</evidence>
<keyword evidence="3" id="KW-1185">Reference proteome</keyword>
<dbReference type="Proteomes" id="UP000596130">
    <property type="component" value="Chromosome"/>
</dbReference>
<reference evidence="2 4" key="2">
    <citation type="submission" date="2020-12" db="EMBL/GenBank/DDBJ databases">
        <title>Identification and biosynthesis of polyene macrolides produced by Streptomyces alfalfae Men-myco-93-63.</title>
        <authorList>
            <person name="Liu D."/>
            <person name="Li Y."/>
            <person name="Liu L."/>
            <person name="Han X."/>
            <person name="Shen F."/>
        </authorList>
    </citation>
    <scope>NUCLEOTIDE SEQUENCE [LARGE SCALE GENOMIC DNA]</scope>
    <source>
        <strain evidence="2 4">Men-myco-93-63</strain>
    </source>
</reference>
<proteinExistence type="predicted"/>
<name>A0A1P8TDA7_9ACTN</name>
<dbReference type="RefSeq" id="WP_076683862.1">
    <property type="nucleotide sequence ID" value="NZ_CP015588.1"/>
</dbReference>
<evidence type="ECO:0000313" key="2">
    <source>
        <dbReference type="EMBL" id="QQC92140.1"/>
    </source>
</evidence>
<dbReference type="OrthoDB" id="2602488at2"/>
<protein>
    <submittedName>
        <fullName evidence="2">Peptidase</fullName>
    </submittedName>
</protein>
<sequence length="200" mass="21509">MTPCPTCGTTARTQFASPGLVGPIVYGGHDRADDPAWRESGAATVEDYARWCGHLCGLTCYQMALGADAPSLFELRDGALEHGAYTEEGGEIRGMVYAPFAEYARAAHGVDATVHRRLTVAEIGALLDEGRRVIASVHFEIRRPHRPAPGRGGHLVLLTRRTAEGLHFHNPSGVDAATRTATLPADMFEPFFAGRGVSLR</sequence>
<dbReference type="KEGG" id="ssia:A7J05_07740"/>
<dbReference type="Proteomes" id="UP000187191">
    <property type="component" value="Chromosome"/>
</dbReference>
<evidence type="ECO:0000313" key="3">
    <source>
        <dbReference type="Proteomes" id="UP000187191"/>
    </source>
</evidence>
<dbReference type="EMBL" id="CP065959">
    <property type="protein sequence ID" value="QQC92140.1"/>
    <property type="molecule type" value="Genomic_DNA"/>
</dbReference>
<reference evidence="1 3" key="1">
    <citation type="submission" date="2016-05" db="EMBL/GenBank/DDBJ databases">
        <authorList>
            <person name="Gu J."/>
        </authorList>
    </citation>
    <scope>NUCLEOTIDE SEQUENCE [LARGE SCALE GENOMIC DNA]</scope>
    <source>
        <strain evidence="1 3">ACCC40021</strain>
    </source>
</reference>
<dbReference type="EMBL" id="CP015588">
    <property type="protein sequence ID" value="APY85615.1"/>
    <property type="molecule type" value="Genomic_DNA"/>
</dbReference>
<accession>A0A1P8TDA7</accession>
<evidence type="ECO:0000313" key="4">
    <source>
        <dbReference type="Proteomes" id="UP000596130"/>
    </source>
</evidence>
<gene>
    <name evidence="1" type="ORF">A7J05_07740</name>
    <name evidence="2" type="ORF">I8755_29875</name>
</gene>